<evidence type="ECO:0000259" key="9">
    <source>
        <dbReference type="PROSITE" id="PS00434"/>
    </source>
</evidence>
<name>A0A9P6MHH5_9FUNG</name>
<dbReference type="SUPFAM" id="SSF46785">
    <property type="entry name" value="Winged helix' DNA-binding domain"/>
    <property type="match status" value="1"/>
</dbReference>
<evidence type="ECO:0000256" key="1">
    <source>
        <dbReference type="ARBA" id="ARBA00004123"/>
    </source>
</evidence>
<dbReference type="PANTHER" id="PTHR10015">
    <property type="entry name" value="HEAT SHOCK TRANSCRIPTION FACTOR"/>
    <property type="match status" value="1"/>
</dbReference>
<comment type="subcellular location">
    <subcellularLocation>
        <location evidence="1">Nucleus</location>
    </subcellularLocation>
</comment>
<accession>A0A9P6MHH5</accession>
<dbReference type="PANTHER" id="PTHR10015:SF427">
    <property type="entry name" value="HEAT SHOCK FACTOR PROTEIN"/>
    <property type="match status" value="1"/>
</dbReference>
<evidence type="ECO:0000256" key="4">
    <source>
        <dbReference type="ARBA" id="ARBA00023125"/>
    </source>
</evidence>
<organism evidence="10 11">
    <name type="scientific">Modicella reniformis</name>
    <dbReference type="NCBI Taxonomy" id="1440133"/>
    <lineage>
        <taxon>Eukaryota</taxon>
        <taxon>Fungi</taxon>
        <taxon>Fungi incertae sedis</taxon>
        <taxon>Mucoromycota</taxon>
        <taxon>Mortierellomycotina</taxon>
        <taxon>Mortierellomycetes</taxon>
        <taxon>Mortierellales</taxon>
        <taxon>Mortierellaceae</taxon>
        <taxon>Modicella</taxon>
    </lineage>
</organism>
<evidence type="ECO:0000313" key="10">
    <source>
        <dbReference type="EMBL" id="KAG0001244.1"/>
    </source>
</evidence>
<evidence type="ECO:0000256" key="8">
    <source>
        <dbReference type="SAM" id="MobiDB-lite"/>
    </source>
</evidence>
<dbReference type="InterPro" id="IPR000232">
    <property type="entry name" value="HSF_DNA-bd"/>
</dbReference>
<dbReference type="SMART" id="SM00415">
    <property type="entry name" value="HSF"/>
    <property type="match status" value="1"/>
</dbReference>
<evidence type="ECO:0000256" key="5">
    <source>
        <dbReference type="ARBA" id="ARBA00023163"/>
    </source>
</evidence>
<gene>
    <name evidence="10" type="primary">HSF1_1</name>
    <name evidence="10" type="ORF">BGZ65_003655</name>
</gene>
<dbReference type="Proteomes" id="UP000749646">
    <property type="component" value="Unassembled WGS sequence"/>
</dbReference>
<dbReference type="Gene3D" id="1.10.10.10">
    <property type="entry name" value="Winged helix-like DNA-binding domain superfamily/Winged helix DNA-binding domain"/>
    <property type="match status" value="1"/>
</dbReference>
<reference evidence="10" key="1">
    <citation type="journal article" date="2020" name="Fungal Divers.">
        <title>Resolving the Mortierellaceae phylogeny through synthesis of multi-gene phylogenetics and phylogenomics.</title>
        <authorList>
            <person name="Vandepol N."/>
            <person name="Liber J."/>
            <person name="Desiro A."/>
            <person name="Na H."/>
            <person name="Kennedy M."/>
            <person name="Barry K."/>
            <person name="Grigoriev I.V."/>
            <person name="Miller A.N."/>
            <person name="O'Donnell K."/>
            <person name="Stajich J.E."/>
            <person name="Bonito G."/>
        </authorList>
    </citation>
    <scope>NUCLEOTIDE SEQUENCE</scope>
    <source>
        <strain evidence="10">MES-2147</strain>
    </source>
</reference>
<dbReference type="GO" id="GO:0003700">
    <property type="term" value="F:DNA-binding transcription factor activity"/>
    <property type="evidence" value="ECO:0007669"/>
    <property type="project" value="InterPro"/>
</dbReference>
<dbReference type="InterPro" id="IPR036390">
    <property type="entry name" value="WH_DNA-bd_sf"/>
</dbReference>
<dbReference type="FunFam" id="1.10.10.10:FF:000027">
    <property type="entry name" value="Heat shock transcription factor 1"/>
    <property type="match status" value="1"/>
</dbReference>
<keyword evidence="3" id="KW-0805">Transcription regulation</keyword>
<keyword evidence="6" id="KW-0539">Nucleus</keyword>
<feature type="region of interest" description="Disordered" evidence="8">
    <location>
        <begin position="493"/>
        <end position="513"/>
    </location>
</feature>
<feature type="region of interest" description="Disordered" evidence="8">
    <location>
        <begin position="102"/>
        <end position="141"/>
    </location>
</feature>
<feature type="region of interest" description="Disordered" evidence="8">
    <location>
        <begin position="53"/>
        <end position="73"/>
    </location>
</feature>
<evidence type="ECO:0000256" key="7">
    <source>
        <dbReference type="RuleBase" id="RU004020"/>
    </source>
</evidence>
<dbReference type="Pfam" id="PF00447">
    <property type="entry name" value="HSF_DNA-bind"/>
    <property type="match status" value="1"/>
</dbReference>
<dbReference type="EMBL" id="JAAAHW010000549">
    <property type="protein sequence ID" value="KAG0001244.1"/>
    <property type="molecule type" value="Genomic_DNA"/>
</dbReference>
<evidence type="ECO:0000256" key="2">
    <source>
        <dbReference type="ARBA" id="ARBA00006403"/>
    </source>
</evidence>
<feature type="domain" description="HSF-type DNA-binding" evidence="9">
    <location>
        <begin position="200"/>
        <end position="224"/>
    </location>
</feature>
<comment type="similarity">
    <text evidence="2 7">Belongs to the HSF family.</text>
</comment>
<keyword evidence="4" id="KW-0238">DNA-binding</keyword>
<proteinExistence type="inferred from homology"/>
<dbReference type="PRINTS" id="PR00056">
    <property type="entry name" value="HSFDOMAIN"/>
</dbReference>
<keyword evidence="11" id="KW-1185">Reference proteome</keyword>
<dbReference type="GO" id="GO:0005634">
    <property type="term" value="C:nucleus"/>
    <property type="evidence" value="ECO:0007669"/>
    <property type="project" value="UniProtKB-SubCell"/>
</dbReference>
<dbReference type="InterPro" id="IPR036388">
    <property type="entry name" value="WH-like_DNA-bd_sf"/>
</dbReference>
<keyword evidence="5" id="KW-0804">Transcription</keyword>
<dbReference type="PROSITE" id="PS00434">
    <property type="entry name" value="HSF_DOMAIN"/>
    <property type="match status" value="1"/>
</dbReference>
<comment type="caution">
    <text evidence="10">The sequence shown here is derived from an EMBL/GenBank/DDBJ whole genome shotgun (WGS) entry which is preliminary data.</text>
</comment>
<protein>
    <submittedName>
        <fullName evidence="10">Stress-responsive transcription factor hsf1</fullName>
    </submittedName>
</protein>
<dbReference type="AlphaFoldDB" id="A0A9P6MHH5"/>
<dbReference type="OrthoDB" id="60033at2759"/>
<dbReference type="GO" id="GO:0043565">
    <property type="term" value="F:sequence-specific DNA binding"/>
    <property type="evidence" value="ECO:0007669"/>
    <property type="project" value="InterPro"/>
</dbReference>
<evidence type="ECO:0000256" key="3">
    <source>
        <dbReference type="ARBA" id="ARBA00023015"/>
    </source>
</evidence>
<evidence type="ECO:0000256" key="6">
    <source>
        <dbReference type="ARBA" id="ARBA00023242"/>
    </source>
</evidence>
<evidence type="ECO:0000313" key="11">
    <source>
        <dbReference type="Proteomes" id="UP000749646"/>
    </source>
</evidence>
<sequence>MIFSTNGFIDPSNNDTSTSGSRIVELFSNSPLSGTLGILGANETTQPIITTPESDTLSFMSSPNNSSALTTPSDSSTLALINASQQQQQQSSDATMALLSSLGSPLNTTSSPAQVTDTTNNTSNGKASRSTSGTGITQIPSQSLQPLTRATNGARGNVAAFLTKLYNMVNGANSSELIKWSDDGQSFIVANHVEFAKEVLPKFFKHNNFSSFVRQLNMYGFHKVPHLQQGVLMPDSDSEQWEFSNQHFQRNQPDLLYLVSRKKASSGNEDKDALTMDLGHILQEVTAIKRHQVAISTDLKNIERDHQSLWQEANAARERHQRQQDTIDKILRFLASVFSGDKKRAIVPNKKARLTITDGEIDGTSNVDDVWGLLEEEEEDDDDKVDVLRGKRKRPTTSDGKEAVGGLIAPLIASELNPVSTVSSATSNINFSDHLTTLSANYPNIGNGTISNTFPSDFKFDPLNLTIPTGHMPNTLSPLHHDMLRSISMANARDTTQNPPPLPTLPPSLSQTSAGASVIKDVDQITQEMERLQRSIEALSQHGVIADHFDFDDDAYLSLADSYDLNGLGSLEHTYQGGFENDGSTNANASTSLSAVPSSLTTAIAMPYATTQGSFSFVDDLEDLLDMDPV</sequence>